<dbReference type="PROSITE" id="PS51469">
    <property type="entry name" value="SUN"/>
    <property type="match status" value="1"/>
</dbReference>
<keyword evidence="8" id="KW-0812">Transmembrane</keyword>
<feature type="domain" description="SUN" evidence="9">
    <location>
        <begin position="130"/>
        <end position="292"/>
    </location>
</feature>
<feature type="region of interest" description="Disordered" evidence="7">
    <location>
        <begin position="408"/>
        <end position="436"/>
    </location>
</feature>
<keyword evidence="8" id="KW-1133">Transmembrane helix</keyword>
<evidence type="ECO:0000256" key="2">
    <source>
        <dbReference type="ARBA" id="ARBA00007671"/>
    </source>
</evidence>
<dbReference type="Gene3D" id="1.50.10.10">
    <property type="match status" value="1"/>
</dbReference>
<evidence type="ECO:0000256" key="1">
    <source>
        <dbReference type="ARBA" id="ARBA00000094"/>
    </source>
</evidence>
<dbReference type="PANTHER" id="PTHR31916">
    <property type="match status" value="1"/>
</dbReference>
<keyword evidence="5" id="KW-0119">Carbohydrate metabolism</keyword>
<evidence type="ECO:0000256" key="3">
    <source>
        <dbReference type="ARBA" id="ARBA00012758"/>
    </source>
</evidence>
<comment type="similarity">
    <text evidence="2">Belongs to the glycosyl hydrolase 100 family.</text>
</comment>
<keyword evidence="4" id="KW-0378">Hydrolase</keyword>
<feature type="region of interest" description="Disordered" evidence="7">
    <location>
        <begin position="333"/>
        <end position="361"/>
    </location>
</feature>
<feature type="compositionally biased region" description="Basic and acidic residues" evidence="7">
    <location>
        <begin position="460"/>
        <end position="489"/>
    </location>
</feature>
<dbReference type="Proteomes" id="UP001497444">
    <property type="component" value="Chromosome 7"/>
</dbReference>
<evidence type="ECO:0000256" key="5">
    <source>
        <dbReference type="ARBA" id="ARBA00023277"/>
    </source>
</evidence>
<evidence type="ECO:0000259" key="9">
    <source>
        <dbReference type="PROSITE" id="PS51469"/>
    </source>
</evidence>
<dbReference type="InterPro" id="IPR012341">
    <property type="entry name" value="6hp_glycosidase-like_sf"/>
</dbReference>
<dbReference type="SUPFAM" id="SSF48208">
    <property type="entry name" value="Six-hairpin glycosidases"/>
    <property type="match status" value="1"/>
</dbReference>
<reference evidence="10" key="1">
    <citation type="submission" date="2024-02" db="EMBL/GenBank/DDBJ databases">
        <authorList>
            <consortium name="ELIXIR-Norway"/>
            <consortium name="Elixir Norway"/>
        </authorList>
    </citation>
    <scope>NUCLEOTIDE SEQUENCE</scope>
</reference>
<evidence type="ECO:0000256" key="7">
    <source>
        <dbReference type="SAM" id="MobiDB-lite"/>
    </source>
</evidence>
<keyword evidence="6" id="KW-0326">Glycosidase</keyword>
<evidence type="ECO:0000313" key="11">
    <source>
        <dbReference type="Proteomes" id="UP001497444"/>
    </source>
</evidence>
<feature type="transmembrane region" description="Helical" evidence="8">
    <location>
        <begin position="38"/>
        <end position="57"/>
    </location>
</feature>
<evidence type="ECO:0000313" key="10">
    <source>
        <dbReference type="EMBL" id="CAK9276651.1"/>
    </source>
</evidence>
<dbReference type="InterPro" id="IPR024746">
    <property type="entry name" value="Glyco_hydro_100"/>
</dbReference>
<keyword evidence="8" id="KW-0472">Membrane</keyword>
<dbReference type="InterPro" id="IPR012919">
    <property type="entry name" value="SUN_dom"/>
</dbReference>
<proteinExistence type="inferred from homology"/>
<accession>A0ABP0XC08</accession>
<dbReference type="EC" id="3.2.1.26" evidence="3"/>
<organism evidence="10 11">
    <name type="scientific">Sphagnum jensenii</name>
    <dbReference type="NCBI Taxonomy" id="128206"/>
    <lineage>
        <taxon>Eukaryota</taxon>
        <taxon>Viridiplantae</taxon>
        <taxon>Streptophyta</taxon>
        <taxon>Embryophyta</taxon>
        <taxon>Bryophyta</taxon>
        <taxon>Sphagnophytina</taxon>
        <taxon>Sphagnopsida</taxon>
        <taxon>Sphagnales</taxon>
        <taxon>Sphagnaceae</taxon>
        <taxon>Sphagnum</taxon>
    </lineage>
</organism>
<name>A0ABP0XC08_9BRYO</name>
<evidence type="ECO:0000256" key="8">
    <source>
        <dbReference type="SAM" id="Phobius"/>
    </source>
</evidence>
<comment type="catalytic activity">
    <reaction evidence="1">
        <text>Hydrolysis of terminal non-reducing beta-D-fructofuranoside residues in beta-D-fructofuranosides.</text>
        <dbReference type="EC" id="3.2.1.26"/>
    </reaction>
</comment>
<evidence type="ECO:0000256" key="6">
    <source>
        <dbReference type="ARBA" id="ARBA00023295"/>
    </source>
</evidence>
<dbReference type="InterPro" id="IPR008928">
    <property type="entry name" value="6-hairpin_glycosidase_sf"/>
</dbReference>
<feature type="region of interest" description="Disordered" evidence="7">
    <location>
        <begin position="460"/>
        <end position="497"/>
    </location>
</feature>
<dbReference type="Pfam" id="PF07738">
    <property type="entry name" value="Sad1_UNC"/>
    <property type="match status" value="1"/>
</dbReference>
<dbReference type="PANTHER" id="PTHR31916:SF59">
    <property type="entry name" value="CYTOSOLIC INVERTASE 1"/>
    <property type="match status" value="1"/>
</dbReference>
<dbReference type="Pfam" id="PF12899">
    <property type="entry name" value="Glyco_hydro_100"/>
    <property type="match status" value="1"/>
</dbReference>
<protein>
    <recommendedName>
        <fullName evidence="3">beta-fructofuranosidase</fullName>
        <ecNumber evidence="3">3.2.1.26</ecNumber>
    </recommendedName>
</protein>
<feature type="compositionally biased region" description="Basic and acidic residues" evidence="7">
    <location>
        <begin position="410"/>
        <end position="423"/>
    </location>
</feature>
<dbReference type="EMBL" id="OZ020102">
    <property type="protein sequence ID" value="CAK9276651.1"/>
    <property type="molecule type" value="Genomic_DNA"/>
</dbReference>
<keyword evidence="11" id="KW-1185">Reference proteome</keyword>
<sequence length="998" mass="112105">MQKKSGRGKQRTTKKKAATVPQDVTISAAAAAPKLQPCWYGVPLAVIAGVWCLFLLLNSSLSHSYYDDLEGTGVSGSSTSKDNNTEALEVVVGSENQNVVQEEPIRPARVVQLKTLDEYKRSVVAMKQEHSSHVNTNGFPSHVHHQNRDYSYNFADSAHGAKVVKANKDAKGAGNLLLPDKDKYLRNPCSVEEKFVVIELAEETLVDTVVIGNYEFHSSNVKQFEILGSPEVYPTDDWLPLGTFEAENVRHAQKFQLAQPKWVRCLMLRLVSHYGYEFYCTLSVFQVHGVDAIEHLLEDWMVGQEGDAAAKNSKGQQSPSGLESVLVAESEIGGVGKSSNEEEGKPTSGNTAQEGWLHVSGRPSGESVLKITMQKVRLLEISQSVRDRYLEELNAKYQQMIIELDQDLSTEQKHKSDNKKETDAEGSSSQRKRSKFSDKLDVVVMKAEVEVRIGASLKTEEEPKRVEQNGIEGKRTKDNMSNNIKKEPDVVDSQDADIQSVKSSECLEGLLSPSMRSSAGTPRDHPSFEPHPMIADAWEALRRSLVYFRAKPVGTIAAMDPTEESLNYNQVFVRDFVPSALAFLMNGEPDIVKNFLLKTLRLQSIEKRIDCFTLGEGVMPASFKVLHDPLRKTDTMIADFGESAIGRVAPVDSGFWWIILLRAYTKSTGDHSLADMADCQRGMRLILELCLSDGFDTFPTLLCADGCCMIDRRMGIYGYPIEIQSLFFMALRSAKSLLKPGEGVHLLERIDKRLHALSFHMRAYFWLDHTQLNNIYRYKTEEYSHTAVNKFNVIPDSIPNWVFDFMPIKGGYFIGNVSPARMDFRWFAIGNCMAILSSLATPEQASAIMDLFEERWEELVGEMPLKVSYPALEGNEWRIVTGCDPKNTRWSYHNAGSWPVLLWMLTAACIKTGRPQIARRAIEQIEKRLSKDGWPEYYDGKLGRYVGKQARKFQTWSIAGYLVAKMMLEDPSHLGMIGLEEDKKMTRTCLTRSASWTA</sequence>
<gene>
    <name evidence="10" type="ORF">CSSPJE1EN1_LOCUS22129</name>
</gene>
<dbReference type="Gene3D" id="2.60.120.260">
    <property type="entry name" value="Galactose-binding domain-like"/>
    <property type="match status" value="1"/>
</dbReference>
<evidence type="ECO:0000256" key="4">
    <source>
        <dbReference type="ARBA" id="ARBA00022801"/>
    </source>
</evidence>